<proteinExistence type="predicted"/>
<accession>A0AC61SA49</accession>
<protein>
    <submittedName>
        <fullName evidence="1">RNA 2',3'-cyclic phosphodiesterase</fullName>
    </submittedName>
</protein>
<evidence type="ECO:0000313" key="2">
    <source>
        <dbReference type="Proteomes" id="UP000315423"/>
    </source>
</evidence>
<reference evidence="1" key="1">
    <citation type="submission" date="2018-09" db="EMBL/GenBank/DDBJ databases">
        <title>A genomic encyclopedia of anaerobic methanotrophic archaea.</title>
        <authorList>
            <person name="Skennerton C.T."/>
            <person name="Chadwick G.L."/>
            <person name="Laso-Perez R."/>
            <person name="Leu A.O."/>
            <person name="Speth D.R."/>
            <person name="Yu H."/>
            <person name="Morgan-Lang C."/>
            <person name="Hatzenpichler R."/>
            <person name="Goudeau D."/>
            <person name="Malmstrom R."/>
            <person name="Woyke T."/>
            <person name="Hallam S."/>
            <person name="Tyson G.W."/>
            <person name="Wegener G."/>
            <person name="Boetius A."/>
            <person name="Orphan V.J."/>
        </authorList>
    </citation>
    <scope>NUCLEOTIDE SEQUENCE</scope>
    <source>
        <strain evidence="1">CONS3730D10UFb2</strain>
    </source>
</reference>
<evidence type="ECO:0000313" key="1">
    <source>
        <dbReference type="EMBL" id="TKY91442.1"/>
    </source>
</evidence>
<organism evidence="1 2">
    <name type="scientific">Candidatus Methanomarinus sp</name>
    <dbReference type="NCBI Taxonomy" id="3386244"/>
    <lineage>
        <taxon>Archaea</taxon>
        <taxon>Methanobacteriati</taxon>
        <taxon>Methanobacteriota</taxon>
        <taxon>Stenosarchaea group</taxon>
        <taxon>Methanomicrobia</taxon>
        <taxon>Methanosarcinales</taxon>
        <taxon>ANME-2 cluster</taxon>
        <taxon>Candidatus Methanocomedenaceae</taxon>
        <taxon>Candidatus Methanomarinus</taxon>
    </lineage>
</organism>
<sequence length="181" mass="20131">MIRTFIAVELPDHMKEAVRLVQEELALKGLKQVDPELVHVTLKFLGDVAESQVGVISNALSGIECSSFNARITGIGVFPKPSYIKVVWLGAHGEFELLHSEVERVLKPFKFKKDRGKFAAHATLTRVKHMDNETKTQLAKILARLQDVDLGEFQVDSIALKKSILTPEGPIYTTLKDIVLA</sequence>
<dbReference type="EMBL" id="QYBA01000194">
    <property type="protein sequence ID" value="TKY91442.1"/>
    <property type="molecule type" value="Genomic_DNA"/>
</dbReference>
<dbReference type="Proteomes" id="UP000315423">
    <property type="component" value="Unassembled WGS sequence"/>
</dbReference>
<gene>
    <name evidence="1" type="primary">thpR</name>
    <name evidence="1" type="ORF">C5S46_05800</name>
</gene>
<name>A0AC61SA49_9EURY</name>
<comment type="caution">
    <text evidence="1">The sequence shown here is derived from an EMBL/GenBank/DDBJ whole genome shotgun (WGS) entry which is preliminary data.</text>
</comment>